<keyword evidence="3" id="KW-1185">Reference proteome</keyword>
<reference evidence="2 3" key="1">
    <citation type="submission" date="2019-03" db="EMBL/GenBank/DDBJ databases">
        <title>Genomic Encyclopedia of Archaeal and Bacterial Type Strains, Phase II (KMG-II): from individual species to whole genera.</title>
        <authorList>
            <person name="Goeker M."/>
        </authorList>
    </citation>
    <scope>NUCLEOTIDE SEQUENCE [LARGE SCALE GENOMIC DNA]</scope>
    <source>
        <strain evidence="2 3">RL-C</strain>
    </source>
</reference>
<evidence type="ECO:0000313" key="2">
    <source>
        <dbReference type="EMBL" id="TCN70187.1"/>
    </source>
</evidence>
<proteinExistence type="predicted"/>
<dbReference type="Proteomes" id="UP000294830">
    <property type="component" value="Unassembled WGS sequence"/>
</dbReference>
<keyword evidence="1" id="KW-0812">Transmembrane</keyword>
<dbReference type="PROSITE" id="PS51257">
    <property type="entry name" value="PROKAR_LIPOPROTEIN"/>
    <property type="match status" value="1"/>
</dbReference>
<feature type="transmembrane region" description="Helical" evidence="1">
    <location>
        <begin position="12"/>
        <end position="32"/>
    </location>
</feature>
<keyword evidence="1" id="KW-0472">Membrane</keyword>
<dbReference type="EMBL" id="SLWB01000004">
    <property type="protein sequence ID" value="TCN70187.1"/>
    <property type="molecule type" value="Genomic_DNA"/>
</dbReference>
<evidence type="ECO:0000256" key="1">
    <source>
        <dbReference type="SAM" id="Phobius"/>
    </source>
</evidence>
<evidence type="ECO:0000313" key="3">
    <source>
        <dbReference type="Proteomes" id="UP000294830"/>
    </source>
</evidence>
<sequence length="112" mass="12046">MKALVTNRTDRVMLAVTAFSGVMFLACVGLMASNYRPLLGKDALAQDLNKKVYMELRTGASVVKAQMGGLPDMIGESFSTFGSSRTMIPNFDLAVPVQGLINVGRSLISSER</sequence>
<keyword evidence="1" id="KW-1133">Transmembrane helix</keyword>
<dbReference type="AlphaFoldDB" id="A0A4R2EPC3"/>
<dbReference type="OrthoDB" id="9900264at2"/>
<protein>
    <submittedName>
        <fullName evidence="2">Uncharacterized protein</fullName>
    </submittedName>
</protein>
<accession>A0A4R2EPC3</accession>
<organism evidence="2 3">
    <name type="scientific">Acetobacteroides hydrogenigenes</name>
    <dbReference type="NCBI Taxonomy" id="979970"/>
    <lineage>
        <taxon>Bacteria</taxon>
        <taxon>Pseudomonadati</taxon>
        <taxon>Bacteroidota</taxon>
        <taxon>Bacteroidia</taxon>
        <taxon>Bacteroidales</taxon>
        <taxon>Rikenellaceae</taxon>
        <taxon>Acetobacteroides</taxon>
    </lineage>
</organism>
<gene>
    <name evidence="2" type="ORF">CLV25_104142</name>
</gene>
<comment type="caution">
    <text evidence="2">The sequence shown here is derived from an EMBL/GenBank/DDBJ whole genome shotgun (WGS) entry which is preliminary data.</text>
</comment>
<name>A0A4R2EPC3_9BACT</name>
<dbReference type="RefSeq" id="WP_131838742.1">
    <property type="nucleotide sequence ID" value="NZ_SLWB01000004.1"/>
</dbReference>